<sequence>MPNTGQLFGQSWKCEKCRKDFKAVWLPTNVCCRISSWDQQPGILTQAPYSRHVSDALKEAASKSFASSTTEYSTKSSNGRHTQKIPGIPVQSLAVPWMRHVNRLAPFSTSGKSTCGYYFSRDTDNNKRKTGIPPSDLVAWRSNIS</sequence>
<name>A0A3M6TTD3_POCDA</name>
<dbReference type="PANTHER" id="PTHR35444">
    <property type="entry name" value="RIKEN CDNA 1700001C19 GENE"/>
    <property type="match status" value="1"/>
</dbReference>
<keyword evidence="2" id="KW-1185">Reference proteome</keyword>
<reference evidence="1 2" key="1">
    <citation type="journal article" date="2018" name="Sci. Rep.">
        <title>Comparative analysis of the Pocillopora damicornis genome highlights role of immune system in coral evolution.</title>
        <authorList>
            <person name="Cunning R."/>
            <person name="Bay R.A."/>
            <person name="Gillette P."/>
            <person name="Baker A.C."/>
            <person name="Traylor-Knowles N."/>
        </authorList>
    </citation>
    <scope>NUCLEOTIDE SEQUENCE [LARGE SCALE GENOMIC DNA]</scope>
    <source>
        <strain evidence="1">RSMAS</strain>
        <tissue evidence="1">Whole animal</tissue>
    </source>
</reference>
<organism evidence="1 2">
    <name type="scientific">Pocillopora damicornis</name>
    <name type="common">Cauliflower coral</name>
    <name type="synonym">Millepora damicornis</name>
    <dbReference type="NCBI Taxonomy" id="46731"/>
    <lineage>
        <taxon>Eukaryota</taxon>
        <taxon>Metazoa</taxon>
        <taxon>Cnidaria</taxon>
        <taxon>Anthozoa</taxon>
        <taxon>Hexacorallia</taxon>
        <taxon>Scleractinia</taxon>
        <taxon>Astrocoeniina</taxon>
        <taxon>Pocilloporidae</taxon>
        <taxon>Pocillopora</taxon>
    </lineage>
</organism>
<protein>
    <submittedName>
        <fullName evidence="1">Uncharacterized protein</fullName>
    </submittedName>
</protein>
<dbReference type="PANTHER" id="PTHR35444:SF1">
    <property type="entry name" value="RIKEN CDNA 1700001C19 GENE"/>
    <property type="match status" value="1"/>
</dbReference>
<dbReference type="Proteomes" id="UP000275408">
    <property type="component" value="Unassembled WGS sequence"/>
</dbReference>
<dbReference type="EMBL" id="RCHS01002970">
    <property type="protein sequence ID" value="RMX44662.1"/>
    <property type="molecule type" value="Genomic_DNA"/>
</dbReference>
<gene>
    <name evidence="1" type="ORF">pdam_00002729</name>
</gene>
<accession>A0A3M6TTD3</accession>
<dbReference type="InterPro" id="IPR054446">
    <property type="entry name" value="CIMIP3-like"/>
</dbReference>
<evidence type="ECO:0000313" key="1">
    <source>
        <dbReference type="EMBL" id="RMX44662.1"/>
    </source>
</evidence>
<evidence type="ECO:0000313" key="2">
    <source>
        <dbReference type="Proteomes" id="UP000275408"/>
    </source>
</evidence>
<dbReference type="OMA" id="CGFYFSR"/>
<comment type="caution">
    <text evidence="1">The sequence shown here is derived from an EMBL/GenBank/DDBJ whole genome shotgun (WGS) entry which is preliminary data.</text>
</comment>
<dbReference type="OrthoDB" id="5982044at2759"/>
<proteinExistence type="predicted"/>
<dbReference type="AlphaFoldDB" id="A0A3M6TTD3"/>
<dbReference type="Pfam" id="PF22581">
    <property type="entry name" value="CIMIP3"/>
    <property type="match status" value="1"/>
</dbReference>